<reference evidence="1 2" key="1">
    <citation type="submission" date="2024-01" db="EMBL/GenBank/DDBJ databases">
        <title>The diversity of rhizobia nodulating Mimosa spp. in eleven states of Brazil covering several biomes is determined by host plant, location, and edaphic factors.</title>
        <authorList>
            <person name="Rouws L."/>
            <person name="Barauna A."/>
            <person name="Beukes C."/>
            <person name="De Faria S.M."/>
            <person name="Gross E."/>
            <person name="Dos Reis Junior F.B."/>
            <person name="Simon M."/>
            <person name="Maluk M."/>
            <person name="Odee D.W."/>
            <person name="Kenicer G."/>
            <person name="Young J.P.W."/>
            <person name="Reis V.M."/>
            <person name="Zilli J."/>
            <person name="James E.K."/>
        </authorList>
    </citation>
    <scope>NUCLEOTIDE SEQUENCE [LARGE SCALE GENOMIC DNA]</scope>
    <source>
        <strain evidence="1 2">JPY77</strain>
    </source>
</reference>
<accession>A0ABU9QJD4</accession>
<dbReference type="Proteomes" id="UP001494588">
    <property type="component" value="Unassembled WGS sequence"/>
</dbReference>
<proteinExistence type="predicted"/>
<sequence>MPETFPVEAGWVVFSRDGRAQFGWRDPETGSFHSEADGERIADAVGGVEFFSDVMH</sequence>
<evidence type="ECO:0000313" key="2">
    <source>
        <dbReference type="Proteomes" id="UP001494588"/>
    </source>
</evidence>
<gene>
    <name evidence="1" type="ORF">V4C55_27805</name>
</gene>
<evidence type="ECO:0008006" key="3">
    <source>
        <dbReference type="Google" id="ProtNLM"/>
    </source>
</evidence>
<evidence type="ECO:0000313" key="1">
    <source>
        <dbReference type="EMBL" id="MEM5289533.1"/>
    </source>
</evidence>
<dbReference type="EMBL" id="JAZHGC010000026">
    <property type="protein sequence ID" value="MEM5289533.1"/>
    <property type="molecule type" value="Genomic_DNA"/>
</dbReference>
<comment type="caution">
    <text evidence="1">The sequence shown here is derived from an EMBL/GenBank/DDBJ whole genome shotgun (WGS) entry which is preliminary data.</text>
</comment>
<protein>
    <recommendedName>
        <fullName evidence="3">DUF2188 domain-containing protein</fullName>
    </recommendedName>
</protein>
<dbReference type="RefSeq" id="WP_201657599.1">
    <property type="nucleotide sequence ID" value="NZ_CAJHCS010000028.1"/>
</dbReference>
<name>A0ABU9QJD4_9BURK</name>
<keyword evidence="2" id="KW-1185">Reference proteome</keyword>
<organism evidence="1 2">
    <name type="scientific">Paraburkholderia sabiae</name>
    <dbReference type="NCBI Taxonomy" id="273251"/>
    <lineage>
        <taxon>Bacteria</taxon>
        <taxon>Pseudomonadati</taxon>
        <taxon>Pseudomonadota</taxon>
        <taxon>Betaproteobacteria</taxon>
        <taxon>Burkholderiales</taxon>
        <taxon>Burkholderiaceae</taxon>
        <taxon>Paraburkholderia</taxon>
    </lineage>
</organism>